<accession>A0A8J2WV53</accession>
<dbReference type="SUPFAM" id="SSF54236">
    <property type="entry name" value="Ubiquitin-like"/>
    <property type="match status" value="1"/>
</dbReference>
<dbReference type="OrthoDB" id="1885901at2759"/>
<feature type="domain" description="Ubiquitin-like" evidence="1">
    <location>
        <begin position="1"/>
        <end position="75"/>
    </location>
</feature>
<comment type="caution">
    <text evidence="2">The sequence shown here is derived from an EMBL/GenBank/DDBJ whole genome shotgun (WGS) entry which is preliminary data.</text>
</comment>
<dbReference type="Pfam" id="PF00240">
    <property type="entry name" value="ubiquitin"/>
    <property type="match status" value="1"/>
</dbReference>
<dbReference type="InterPro" id="IPR050158">
    <property type="entry name" value="Ubiquitin_ubiquitin-like"/>
</dbReference>
<dbReference type="PANTHER" id="PTHR10666">
    <property type="entry name" value="UBIQUITIN"/>
    <property type="match status" value="1"/>
</dbReference>
<evidence type="ECO:0000313" key="3">
    <source>
        <dbReference type="Proteomes" id="UP000789595"/>
    </source>
</evidence>
<sequence length="433" mass="49024">MQIFVKPYDRTLTLDVRPSDTVAIVKGMIQHRTADMIILDEAIPAHKMCLAYAAKPLAEDYRTLADYGVRNLATLTFGINVSAKPPQARHVLYLDYPTDRKAFSSDCFYDVELDTSVRDLKRMVLLKDNIVITRMFDIFRDGSNRTELKIGGVILEAILSDHARENTLPTLKVTHFSRRARASRNVTRLATDLLREVLSYSDLRMLAASASTCRTLREAIPPKFAHELVLARFPILSTIVDVSTPMPPARELFESQTRLFDGVRRVSPMRGLDEYVFSLELTVYARREALCHVGTGVVVEDSSEPRIRFDVPTALWIGAVDESGPELMVKIMATRRGTFRRAGIYEGGLDDVVENEIDFAWNHAPTQTASQTWITLGVNNNIVYSPMMDVKWHYSPEAGTCELIAKFRWDAEDDVIDMSLEDACLMLEHWCKL</sequence>
<dbReference type="EMBL" id="CAKKNE010000002">
    <property type="protein sequence ID" value="CAH0369592.1"/>
    <property type="molecule type" value="Genomic_DNA"/>
</dbReference>
<dbReference type="PROSITE" id="PS50053">
    <property type="entry name" value="UBIQUITIN_2"/>
    <property type="match status" value="1"/>
</dbReference>
<evidence type="ECO:0000259" key="1">
    <source>
        <dbReference type="PROSITE" id="PS50053"/>
    </source>
</evidence>
<dbReference type="Gene3D" id="3.10.20.90">
    <property type="entry name" value="Phosphatidylinositol 3-kinase Catalytic Subunit, Chain A, domain 1"/>
    <property type="match status" value="1"/>
</dbReference>
<proteinExistence type="predicted"/>
<dbReference type="InterPro" id="IPR000626">
    <property type="entry name" value="Ubiquitin-like_dom"/>
</dbReference>
<dbReference type="CDD" id="cd09917">
    <property type="entry name" value="F-box_SF"/>
    <property type="match status" value="1"/>
</dbReference>
<protein>
    <recommendedName>
        <fullName evidence="1">Ubiquitin-like domain-containing protein</fullName>
    </recommendedName>
</protein>
<name>A0A8J2WV53_9STRA</name>
<evidence type="ECO:0000313" key="2">
    <source>
        <dbReference type="EMBL" id="CAH0369592.1"/>
    </source>
</evidence>
<dbReference type="SMART" id="SM00213">
    <property type="entry name" value="UBQ"/>
    <property type="match status" value="1"/>
</dbReference>
<dbReference type="InterPro" id="IPR029071">
    <property type="entry name" value="Ubiquitin-like_domsf"/>
</dbReference>
<dbReference type="AlphaFoldDB" id="A0A8J2WV53"/>
<dbReference type="Proteomes" id="UP000789595">
    <property type="component" value="Unassembled WGS sequence"/>
</dbReference>
<keyword evidence="3" id="KW-1185">Reference proteome</keyword>
<reference evidence="2" key="1">
    <citation type="submission" date="2021-11" db="EMBL/GenBank/DDBJ databases">
        <authorList>
            <consortium name="Genoscope - CEA"/>
            <person name="William W."/>
        </authorList>
    </citation>
    <scope>NUCLEOTIDE SEQUENCE</scope>
</reference>
<organism evidence="2 3">
    <name type="scientific">Pelagomonas calceolata</name>
    <dbReference type="NCBI Taxonomy" id="35677"/>
    <lineage>
        <taxon>Eukaryota</taxon>
        <taxon>Sar</taxon>
        <taxon>Stramenopiles</taxon>
        <taxon>Ochrophyta</taxon>
        <taxon>Pelagophyceae</taxon>
        <taxon>Pelagomonadales</taxon>
        <taxon>Pelagomonadaceae</taxon>
        <taxon>Pelagomonas</taxon>
    </lineage>
</organism>
<gene>
    <name evidence="2" type="ORF">PECAL_2P27190</name>
</gene>